<name>A0A0C4DN35_MAGP6</name>
<reference evidence="4" key="1">
    <citation type="submission" date="2010-05" db="EMBL/GenBank/DDBJ databases">
        <title>The genome sequence of Magnaporthe poae strain ATCC 64411.</title>
        <authorList>
            <person name="Ma L.-J."/>
            <person name="Dead R."/>
            <person name="Young S."/>
            <person name="Zeng Q."/>
            <person name="Koehrsen M."/>
            <person name="Alvarado L."/>
            <person name="Berlin A."/>
            <person name="Chapman S.B."/>
            <person name="Chen Z."/>
            <person name="Freedman E."/>
            <person name="Gellesch M."/>
            <person name="Goldberg J."/>
            <person name="Griggs A."/>
            <person name="Gujja S."/>
            <person name="Heilman E.R."/>
            <person name="Heiman D."/>
            <person name="Hepburn T."/>
            <person name="Howarth C."/>
            <person name="Jen D."/>
            <person name="Larson L."/>
            <person name="Mehta T."/>
            <person name="Neiman D."/>
            <person name="Pearson M."/>
            <person name="Roberts A."/>
            <person name="Saif S."/>
            <person name="Shea T."/>
            <person name="Shenoy N."/>
            <person name="Sisk P."/>
            <person name="Stolte C."/>
            <person name="Sykes S."/>
            <person name="Walk T."/>
            <person name="White J."/>
            <person name="Yandava C."/>
            <person name="Haas B."/>
            <person name="Nusbaum C."/>
            <person name="Birren B."/>
        </authorList>
    </citation>
    <scope>NUCLEOTIDE SEQUENCE [LARGE SCALE GENOMIC DNA]</scope>
    <source>
        <strain evidence="4">ATCC 64411 / 73-15</strain>
    </source>
</reference>
<reference evidence="2" key="3">
    <citation type="submission" date="2011-03" db="EMBL/GenBank/DDBJ databases">
        <title>Annotation of Magnaporthe poae ATCC 64411.</title>
        <authorList>
            <person name="Ma L.-J."/>
            <person name="Dead R."/>
            <person name="Young S.K."/>
            <person name="Zeng Q."/>
            <person name="Gargeya S."/>
            <person name="Fitzgerald M."/>
            <person name="Haas B."/>
            <person name="Abouelleil A."/>
            <person name="Alvarado L."/>
            <person name="Arachchi H.M."/>
            <person name="Berlin A."/>
            <person name="Brown A."/>
            <person name="Chapman S.B."/>
            <person name="Chen Z."/>
            <person name="Dunbar C."/>
            <person name="Freedman E."/>
            <person name="Gearin G."/>
            <person name="Gellesch M."/>
            <person name="Goldberg J."/>
            <person name="Griggs A."/>
            <person name="Gujja S."/>
            <person name="Heiman D."/>
            <person name="Howarth C."/>
            <person name="Larson L."/>
            <person name="Lui A."/>
            <person name="MacDonald P.J.P."/>
            <person name="Mehta T."/>
            <person name="Montmayeur A."/>
            <person name="Murphy C."/>
            <person name="Neiman D."/>
            <person name="Pearson M."/>
            <person name="Priest M."/>
            <person name="Roberts A."/>
            <person name="Saif S."/>
            <person name="Shea T."/>
            <person name="Shenoy N."/>
            <person name="Sisk P."/>
            <person name="Stolte C."/>
            <person name="Sykes S."/>
            <person name="Yandava C."/>
            <person name="Wortman J."/>
            <person name="Nusbaum C."/>
            <person name="Birren B."/>
        </authorList>
    </citation>
    <scope>NUCLEOTIDE SEQUENCE</scope>
    <source>
        <strain evidence="2">ATCC 64411</strain>
    </source>
</reference>
<dbReference type="Proteomes" id="UP000011715">
    <property type="component" value="Unassembled WGS sequence"/>
</dbReference>
<dbReference type="EMBL" id="ADBL01000283">
    <property type="status" value="NOT_ANNOTATED_CDS"/>
    <property type="molecule type" value="Genomic_DNA"/>
</dbReference>
<accession>A0A0C4DN35</accession>
<keyword evidence="4" id="KW-1185">Reference proteome</keyword>
<organism evidence="3 4">
    <name type="scientific">Magnaporthiopsis poae (strain ATCC 64411 / 73-15)</name>
    <name type="common">Kentucky bluegrass fungus</name>
    <name type="synonym">Magnaporthe poae</name>
    <dbReference type="NCBI Taxonomy" id="644358"/>
    <lineage>
        <taxon>Eukaryota</taxon>
        <taxon>Fungi</taxon>
        <taxon>Dikarya</taxon>
        <taxon>Ascomycota</taxon>
        <taxon>Pezizomycotina</taxon>
        <taxon>Sordariomycetes</taxon>
        <taxon>Sordariomycetidae</taxon>
        <taxon>Magnaporthales</taxon>
        <taxon>Magnaporthaceae</taxon>
        <taxon>Magnaporthiopsis</taxon>
    </lineage>
</organism>
<protein>
    <submittedName>
        <fullName evidence="2 3">Uncharacterized protein</fullName>
    </submittedName>
</protein>
<sequence>MEETAGAPQGGEYAPTPEDEPPVTGIPPPPWKLPSIRRTGILTGNPSTKLSYRDMWNILQAGFTNRLLRALDPFSVPAALLHARLRAVSPPAAVVSTATPHIMSSSTFLAAGVPVAGPRSGPSAHAARPGA</sequence>
<dbReference type="AlphaFoldDB" id="A0A0C4DN35"/>
<reference evidence="3" key="5">
    <citation type="submission" date="2015-06" db="UniProtKB">
        <authorList>
            <consortium name="EnsemblFungi"/>
        </authorList>
    </citation>
    <scope>IDENTIFICATION</scope>
    <source>
        <strain evidence="3">ATCC 64411</strain>
    </source>
</reference>
<evidence type="ECO:0000313" key="4">
    <source>
        <dbReference type="Proteomes" id="UP000011715"/>
    </source>
</evidence>
<reference evidence="2" key="2">
    <citation type="submission" date="2010-05" db="EMBL/GenBank/DDBJ databases">
        <title>The Genome Sequence of Magnaporthe poae strain ATCC 64411.</title>
        <authorList>
            <consortium name="The Broad Institute Genome Sequencing Platform"/>
            <consortium name="Broad Institute Genome Sequencing Center for Infectious Disease"/>
            <person name="Ma L.-J."/>
            <person name="Dead R."/>
            <person name="Young S."/>
            <person name="Zeng Q."/>
            <person name="Koehrsen M."/>
            <person name="Alvarado L."/>
            <person name="Berlin A."/>
            <person name="Chapman S.B."/>
            <person name="Chen Z."/>
            <person name="Freedman E."/>
            <person name="Gellesch M."/>
            <person name="Goldberg J."/>
            <person name="Griggs A."/>
            <person name="Gujja S."/>
            <person name="Heilman E.R."/>
            <person name="Heiman D."/>
            <person name="Hepburn T."/>
            <person name="Howarth C."/>
            <person name="Jen D."/>
            <person name="Larson L."/>
            <person name="Mehta T."/>
            <person name="Neiman D."/>
            <person name="Pearson M."/>
            <person name="Roberts A."/>
            <person name="Saif S."/>
            <person name="Shea T."/>
            <person name="Shenoy N."/>
            <person name="Sisk P."/>
            <person name="Stolte C."/>
            <person name="Sykes S."/>
            <person name="Walk T."/>
            <person name="White J."/>
            <person name="Yandava C."/>
            <person name="Haas B."/>
            <person name="Nusbaum C."/>
            <person name="Birren B."/>
        </authorList>
    </citation>
    <scope>NUCLEOTIDE SEQUENCE</scope>
    <source>
        <strain evidence="2">ATCC 64411</strain>
    </source>
</reference>
<proteinExistence type="predicted"/>
<dbReference type="EMBL" id="GL876966">
    <property type="protein sequence ID" value="KLU82132.1"/>
    <property type="molecule type" value="Genomic_DNA"/>
</dbReference>
<gene>
    <name evidence="2" type="ORF">MAPG_01209</name>
</gene>
<reference evidence="3" key="4">
    <citation type="journal article" date="2015" name="G3 (Bethesda)">
        <title>Genome sequences of three phytopathogenic species of the Magnaporthaceae family of fungi.</title>
        <authorList>
            <person name="Okagaki L.H."/>
            <person name="Nunes C.C."/>
            <person name="Sailsbery J."/>
            <person name="Clay B."/>
            <person name="Brown D."/>
            <person name="John T."/>
            <person name="Oh Y."/>
            <person name="Young N."/>
            <person name="Fitzgerald M."/>
            <person name="Haas B.J."/>
            <person name="Zeng Q."/>
            <person name="Young S."/>
            <person name="Adiconis X."/>
            <person name="Fan L."/>
            <person name="Levin J.Z."/>
            <person name="Mitchell T.K."/>
            <person name="Okubara P.A."/>
            <person name="Farman M.L."/>
            <person name="Kohn L.M."/>
            <person name="Birren B."/>
            <person name="Ma L.-J."/>
            <person name="Dean R.A."/>
        </authorList>
    </citation>
    <scope>NUCLEOTIDE SEQUENCE</scope>
    <source>
        <strain evidence="3">ATCC 64411 / 73-15</strain>
    </source>
</reference>
<feature type="region of interest" description="Disordered" evidence="1">
    <location>
        <begin position="1"/>
        <end position="39"/>
    </location>
</feature>
<evidence type="ECO:0000313" key="2">
    <source>
        <dbReference type="EMBL" id="KLU82132.1"/>
    </source>
</evidence>
<dbReference type="EnsemblFungi" id="MAPG_01209T0">
    <property type="protein sequence ID" value="MAPG_01209T0"/>
    <property type="gene ID" value="MAPG_01209"/>
</dbReference>
<dbReference type="VEuPathDB" id="FungiDB:MAPG_01209"/>
<evidence type="ECO:0000256" key="1">
    <source>
        <dbReference type="SAM" id="MobiDB-lite"/>
    </source>
</evidence>
<evidence type="ECO:0000313" key="3">
    <source>
        <dbReference type="EnsemblFungi" id="MAPG_01209T0"/>
    </source>
</evidence>